<dbReference type="GO" id="GO:0071555">
    <property type="term" value="P:cell wall organization"/>
    <property type="evidence" value="ECO:0007669"/>
    <property type="project" value="UniProtKB-KW"/>
</dbReference>
<evidence type="ECO:0000256" key="6">
    <source>
        <dbReference type="ARBA" id="ARBA00023295"/>
    </source>
</evidence>
<proteinExistence type="inferred from homology"/>
<dbReference type="Gene3D" id="2.70.98.30">
    <property type="entry name" value="Golgi alpha-mannosidase II, domain 4"/>
    <property type="match status" value="1"/>
</dbReference>
<keyword evidence="6" id="KW-0326">Glycosidase</keyword>
<reference evidence="12 13" key="1">
    <citation type="submission" date="2018-07" db="EMBL/GenBank/DDBJ databases">
        <title>Genome sequencing of oomycete isolates from Chile give support for New Zealand origin for Phytophthora kernoviae and make available the first Nothophytophthora sp. genome.</title>
        <authorList>
            <person name="Studholme D.J."/>
            <person name="Sanfuentes E."/>
            <person name="Panda P."/>
            <person name="Hill R."/>
            <person name="Sambles C."/>
            <person name="Grant M."/>
            <person name="Williams N.M."/>
            <person name="Mcdougal R.L."/>
        </authorList>
    </citation>
    <scope>NUCLEOTIDE SEQUENCE [LARGE SCALE GENOMIC DNA]</scope>
    <source>
        <strain evidence="12">Chile7</strain>
    </source>
</reference>
<evidence type="ECO:0000256" key="4">
    <source>
        <dbReference type="ARBA" id="ARBA00022801"/>
    </source>
</evidence>
<keyword evidence="8" id="KW-0624">Polysaccharide degradation</keyword>
<evidence type="ECO:0000256" key="3">
    <source>
        <dbReference type="ARBA" id="ARBA00012780"/>
    </source>
</evidence>
<feature type="domain" description="Glycosyl hydrolase family 81 N-terminal" evidence="10">
    <location>
        <begin position="102"/>
        <end position="373"/>
    </location>
</feature>
<evidence type="ECO:0000256" key="2">
    <source>
        <dbReference type="ARBA" id="ARBA00010730"/>
    </source>
</evidence>
<dbReference type="InterPro" id="IPR005200">
    <property type="entry name" value="Endo-beta-glucanase"/>
</dbReference>
<evidence type="ECO:0000256" key="7">
    <source>
        <dbReference type="ARBA" id="ARBA00023316"/>
    </source>
</evidence>
<feature type="domain" description="Glycosyl hydrolase family 81 C-terminal" evidence="11">
    <location>
        <begin position="379"/>
        <end position="703"/>
    </location>
</feature>
<keyword evidence="5" id="KW-0119">Carbohydrate metabolism</keyword>
<dbReference type="GO" id="GO:0000272">
    <property type="term" value="P:polysaccharide catabolic process"/>
    <property type="evidence" value="ECO:0007669"/>
    <property type="project" value="UniProtKB-KW"/>
</dbReference>
<accession>A0A3R7HGW8</accession>
<dbReference type="GO" id="GO:0042973">
    <property type="term" value="F:glucan endo-1,3-beta-D-glucosidase activity"/>
    <property type="evidence" value="ECO:0007669"/>
    <property type="project" value="UniProtKB-EC"/>
</dbReference>
<evidence type="ECO:0000256" key="1">
    <source>
        <dbReference type="ARBA" id="ARBA00000382"/>
    </source>
</evidence>
<dbReference type="Gene3D" id="1.10.287.1170">
    <property type="entry name" value="glycoside hydrolase family 81 endo-[beta] glucanase"/>
    <property type="match status" value="1"/>
</dbReference>
<evidence type="ECO:0000259" key="10">
    <source>
        <dbReference type="Pfam" id="PF03639"/>
    </source>
</evidence>
<dbReference type="PANTHER" id="PTHR31983:SF0">
    <property type="entry name" value="GLUCAN ENDO-1,3-BETA-D-GLUCOSIDASE 2"/>
    <property type="match status" value="1"/>
</dbReference>
<dbReference type="Proteomes" id="UP000284657">
    <property type="component" value="Unassembled WGS sequence"/>
</dbReference>
<evidence type="ECO:0000313" key="13">
    <source>
        <dbReference type="Proteomes" id="UP000284657"/>
    </source>
</evidence>
<gene>
    <name evidence="12" type="ORF">BBJ29_001545</name>
</gene>
<keyword evidence="9" id="KW-1133">Transmembrane helix</keyword>
<dbReference type="EC" id="3.2.1.39" evidence="3"/>
<dbReference type="EMBL" id="MBAD02001956">
    <property type="protein sequence ID" value="RLN50892.1"/>
    <property type="molecule type" value="Genomic_DNA"/>
</dbReference>
<keyword evidence="9" id="KW-0472">Membrane</keyword>
<dbReference type="Pfam" id="PF17652">
    <property type="entry name" value="Glyco_hydro81C"/>
    <property type="match status" value="1"/>
</dbReference>
<evidence type="ECO:0000256" key="5">
    <source>
        <dbReference type="ARBA" id="ARBA00023277"/>
    </source>
</evidence>
<comment type="caution">
    <text evidence="12">The sequence shown here is derived from an EMBL/GenBank/DDBJ whole genome shotgun (WGS) entry which is preliminary data.</text>
</comment>
<dbReference type="InterPro" id="IPR040720">
    <property type="entry name" value="GH81_C"/>
</dbReference>
<dbReference type="AlphaFoldDB" id="A0A3R7HGW8"/>
<evidence type="ECO:0000259" key="11">
    <source>
        <dbReference type="Pfam" id="PF17652"/>
    </source>
</evidence>
<dbReference type="GO" id="GO:0052861">
    <property type="term" value="F:endo-1,3(4)-beta-glucanase activity"/>
    <property type="evidence" value="ECO:0007669"/>
    <property type="project" value="InterPro"/>
</dbReference>
<feature type="transmembrane region" description="Helical" evidence="9">
    <location>
        <begin position="29"/>
        <end position="48"/>
    </location>
</feature>
<dbReference type="Pfam" id="PF03639">
    <property type="entry name" value="Glyco_hydro_81"/>
    <property type="match status" value="1"/>
</dbReference>
<evidence type="ECO:0000256" key="9">
    <source>
        <dbReference type="SAM" id="Phobius"/>
    </source>
</evidence>
<dbReference type="PANTHER" id="PTHR31983">
    <property type="entry name" value="ENDO-1,3(4)-BETA-GLUCANASE 1"/>
    <property type="match status" value="1"/>
</dbReference>
<name>A0A3R7HGW8_9STRA</name>
<dbReference type="PROSITE" id="PS52008">
    <property type="entry name" value="GH81"/>
    <property type="match status" value="1"/>
</dbReference>
<evidence type="ECO:0000256" key="8">
    <source>
        <dbReference type="ARBA" id="ARBA00023326"/>
    </source>
</evidence>
<sequence>MQHSQENQTLLDRRRVVHRHFGLGQIRVWELRVFLASILVFIGVYVAVELNKKHSDPVETGLTLFKPLFEAQAPPRTLFPYTDEQKTFLPPKFMAPGIVGFRPIPTNNWWGNMIAATQMAGVQPIWANPYSLQPSLTSSSYGLSVSYPYPTRVFGGGRSGNGDAKKFYRHGHVPDFTFSAVEFSTPPTFEVFDWDDLGVRVRFRPTVDDKIEGSHLEATLVSGMTFVTAKYAALTPRFDTVYAILTVNGHAAVSGIAATDTRFVFTFNNGQTWALYFSSEVTLQLSGKSALISSGLFTGTARVAFVPDPAKQNEFDQTASCILEGGSVEALDSNTYAYVWNTSGDCSASGGLLHYAQIHHIDTLDRSTTVEVEGPATSDIAAQRIKATLVSDIASKWSIQIDGSYYFNGKAAQKYASLCLMAADTFVTGHDSTELLERCLTKLKKVLAPFLTNSWTYSLKYDTVYCGILSSQGFVFRDVNADFGNTMYNDHHYHYGYWIVTAAIVNKLDPTWSGLAQLNRMTRFLVRDVANPSSNDPYFTKFRNFDWFRGHSYSHGVLSFADGKDQESSSEDMNFHYGIALFGQVTGDKTLETIGQLMVKLNARAIQTYFLLTDANRAQPSQFRANKVTGILFDNKVNYATWFSPEKYAIHGIQMIPISPITEYVRTRQFITEEWDQVLARIPSVVNDLRNPWLSLLYANYATPIMGAVYGSNETNDVRELQCN</sequence>
<comment type="catalytic activity">
    <reaction evidence="1">
        <text>Hydrolysis of (1-&gt;3)-beta-D-glucosidic linkages in (1-&gt;3)-beta-D-glucans.</text>
        <dbReference type="EC" id="3.2.1.39"/>
    </reaction>
</comment>
<keyword evidence="9" id="KW-0812">Transmembrane</keyword>
<organism evidence="12 13">
    <name type="scientific">Phytophthora kernoviae</name>
    <dbReference type="NCBI Taxonomy" id="325452"/>
    <lineage>
        <taxon>Eukaryota</taxon>
        <taxon>Sar</taxon>
        <taxon>Stramenopiles</taxon>
        <taxon>Oomycota</taxon>
        <taxon>Peronosporomycetes</taxon>
        <taxon>Peronosporales</taxon>
        <taxon>Peronosporaceae</taxon>
        <taxon>Phytophthora</taxon>
    </lineage>
</organism>
<protein>
    <recommendedName>
        <fullName evidence="3">glucan endo-1,3-beta-D-glucosidase</fullName>
        <ecNumber evidence="3">3.2.1.39</ecNumber>
    </recommendedName>
</protein>
<evidence type="ECO:0000313" key="12">
    <source>
        <dbReference type="EMBL" id="RLN50892.1"/>
    </source>
</evidence>
<keyword evidence="7" id="KW-0961">Cell wall biogenesis/degradation</keyword>
<comment type="similarity">
    <text evidence="2">Belongs to the glycosyl hydrolase 81 family.</text>
</comment>
<dbReference type="InterPro" id="IPR040451">
    <property type="entry name" value="GH81_N"/>
</dbReference>
<keyword evidence="4" id="KW-0378">Hydrolase</keyword>